<evidence type="ECO:0000313" key="4">
    <source>
        <dbReference type="Proteomes" id="UP001208689"/>
    </source>
</evidence>
<keyword evidence="2" id="KW-0812">Transmembrane</keyword>
<dbReference type="EMBL" id="CP104013">
    <property type="protein sequence ID" value="UYP47188.1"/>
    <property type="molecule type" value="Genomic_DNA"/>
</dbReference>
<accession>A0ABY6HUI7</accession>
<keyword evidence="4" id="KW-1185">Reference proteome</keyword>
<organism evidence="3 4">
    <name type="scientific">Candidatus Lokiarchaeum ossiferum</name>
    <dbReference type="NCBI Taxonomy" id="2951803"/>
    <lineage>
        <taxon>Archaea</taxon>
        <taxon>Promethearchaeati</taxon>
        <taxon>Promethearchaeota</taxon>
        <taxon>Promethearchaeia</taxon>
        <taxon>Promethearchaeales</taxon>
        <taxon>Promethearchaeaceae</taxon>
        <taxon>Candidatus Lokiarchaeum</taxon>
    </lineage>
</organism>
<dbReference type="Proteomes" id="UP001208689">
    <property type="component" value="Chromosome"/>
</dbReference>
<evidence type="ECO:0000313" key="3">
    <source>
        <dbReference type="EMBL" id="UYP47188.1"/>
    </source>
</evidence>
<keyword evidence="2" id="KW-0472">Membrane</keyword>
<gene>
    <name evidence="3" type="ORF">NEF87_003473</name>
</gene>
<feature type="compositionally biased region" description="Polar residues" evidence="1">
    <location>
        <begin position="110"/>
        <end position="119"/>
    </location>
</feature>
<protein>
    <recommendedName>
        <fullName evidence="5">DUF202 domain-containing protein</fullName>
    </recommendedName>
</protein>
<feature type="compositionally biased region" description="Basic and acidic residues" evidence="1">
    <location>
        <begin position="99"/>
        <end position="109"/>
    </location>
</feature>
<keyword evidence="2" id="KW-1133">Transmembrane helix</keyword>
<feature type="transmembrane region" description="Helical" evidence="2">
    <location>
        <begin position="35"/>
        <end position="55"/>
    </location>
</feature>
<sequence>MSLTGKMTDRELTERLLKVSKADMEKFHNQRMKQYRTSFFLAIGCGIIGVIVYFVFANIRWISAVFAVIGFLILGYSGFEREKWKRLYGKMVYLKQSREESLQKQEESKNPYNNKFSNK</sequence>
<proteinExistence type="predicted"/>
<evidence type="ECO:0000256" key="1">
    <source>
        <dbReference type="SAM" id="MobiDB-lite"/>
    </source>
</evidence>
<feature type="transmembrane region" description="Helical" evidence="2">
    <location>
        <begin position="61"/>
        <end position="79"/>
    </location>
</feature>
<feature type="region of interest" description="Disordered" evidence="1">
    <location>
        <begin position="99"/>
        <end position="119"/>
    </location>
</feature>
<evidence type="ECO:0008006" key="5">
    <source>
        <dbReference type="Google" id="ProtNLM"/>
    </source>
</evidence>
<name>A0ABY6HUI7_9ARCH</name>
<reference evidence="3" key="1">
    <citation type="submission" date="2022-09" db="EMBL/GenBank/DDBJ databases">
        <title>Actin cytoskeleton and complex cell architecture in an #Asgard archaeon.</title>
        <authorList>
            <person name="Ponce Toledo R.I."/>
            <person name="Schleper C."/>
            <person name="Rodrigues Oliveira T."/>
            <person name="Wollweber F."/>
            <person name="Xu J."/>
            <person name="Rittmann S."/>
            <person name="Klingl A."/>
            <person name="Pilhofer M."/>
        </authorList>
    </citation>
    <scope>NUCLEOTIDE SEQUENCE</scope>
    <source>
        <strain evidence="3">B-35</strain>
    </source>
</reference>
<evidence type="ECO:0000256" key="2">
    <source>
        <dbReference type="SAM" id="Phobius"/>
    </source>
</evidence>